<reference evidence="1 2" key="1">
    <citation type="submission" date="2020-03" db="EMBL/GenBank/DDBJ databases">
        <title>Genomic Encyclopedia of Type Strains, Phase IV (KMG-IV): sequencing the most valuable type-strain genomes for metagenomic binning, comparative biology and taxonomic classification.</title>
        <authorList>
            <person name="Goeker M."/>
        </authorList>
    </citation>
    <scope>NUCLEOTIDE SEQUENCE [LARGE SCALE GENOMIC DNA]</scope>
    <source>
        <strain evidence="1 2">DSM 4736</strain>
    </source>
</reference>
<organism evidence="1 2">
    <name type="scientific">Brevundimonas alba</name>
    <dbReference type="NCBI Taxonomy" id="74314"/>
    <lineage>
        <taxon>Bacteria</taxon>
        <taxon>Pseudomonadati</taxon>
        <taxon>Pseudomonadota</taxon>
        <taxon>Alphaproteobacteria</taxon>
        <taxon>Caulobacterales</taxon>
        <taxon>Caulobacteraceae</taxon>
        <taxon>Brevundimonas</taxon>
    </lineage>
</organism>
<dbReference type="EMBL" id="JAATJM010000001">
    <property type="protein sequence ID" value="NJC41522.1"/>
    <property type="molecule type" value="Genomic_DNA"/>
</dbReference>
<accession>A0A7X5YKV7</accession>
<protein>
    <recommendedName>
        <fullName evidence="3">Phage tail assembly chaperone</fullName>
    </recommendedName>
</protein>
<dbReference type="AlphaFoldDB" id="A0A7X5YKV7"/>
<evidence type="ECO:0008006" key="3">
    <source>
        <dbReference type="Google" id="ProtNLM"/>
    </source>
</evidence>
<comment type="caution">
    <text evidence="1">The sequence shown here is derived from an EMBL/GenBank/DDBJ whole genome shotgun (WGS) entry which is preliminary data.</text>
</comment>
<dbReference type="Proteomes" id="UP000587415">
    <property type="component" value="Unassembled WGS sequence"/>
</dbReference>
<sequence>MKTPWGEMLRIAARLGVAPGDFWRLSLTEWRMLTENPPSALPMSRDQFEQMAEAWPDD</sequence>
<evidence type="ECO:0000313" key="1">
    <source>
        <dbReference type="EMBL" id="NJC41522.1"/>
    </source>
</evidence>
<evidence type="ECO:0000313" key="2">
    <source>
        <dbReference type="Proteomes" id="UP000587415"/>
    </source>
</evidence>
<dbReference type="RefSeq" id="WP_245161449.1">
    <property type="nucleotide sequence ID" value="NZ_JAATJM010000001.1"/>
</dbReference>
<gene>
    <name evidence="1" type="ORF">GGQ87_001780</name>
</gene>
<dbReference type="InterPro" id="IPR019056">
    <property type="entry name" value="Phage_TAC_6"/>
</dbReference>
<name>A0A7X5YKV7_9CAUL</name>
<proteinExistence type="predicted"/>
<dbReference type="Pfam" id="PF09550">
    <property type="entry name" value="Phage_TAC_6"/>
    <property type="match status" value="1"/>
</dbReference>
<keyword evidence="2" id="KW-1185">Reference proteome</keyword>